<proteinExistence type="predicted"/>
<dbReference type="Proteomes" id="UP000184001">
    <property type="component" value="Unassembled WGS sequence"/>
</dbReference>
<evidence type="ECO:0000313" key="1">
    <source>
        <dbReference type="EMBL" id="SHI98659.1"/>
    </source>
</evidence>
<reference evidence="1 2" key="1">
    <citation type="submission" date="2016-11" db="EMBL/GenBank/DDBJ databases">
        <authorList>
            <person name="Varghese N."/>
            <person name="Submissions S."/>
        </authorList>
    </citation>
    <scope>NUCLEOTIDE SEQUENCE [LARGE SCALE GENOMIC DNA]</scope>
    <source>
        <strain evidence="1 2">DSM 17919</strain>
    </source>
</reference>
<dbReference type="AlphaFoldDB" id="A0A8G2C9L1"/>
<dbReference type="RefSeq" id="WP_020000751.1">
    <property type="nucleotide sequence ID" value="NZ_CP192219.1"/>
</dbReference>
<evidence type="ECO:0000313" key="2">
    <source>
        <dbReference type="Proteomes" id="UP000184001"/>
    </source>
</evidence>
<protein>
    <submittedName>
        <fullName evidence="1">Uncharacterized protein</fullName>
    </submittedName>
</protein>
<accession>A0A8G2C9L1</accession>
<name>A0A8G2C9L1_9BACT</name>
<dbReference type="EMBL" id="FQZR01000003">
    <property type="protein sequence ID" value="SHI98659.1"/>
    <property type="molecule type" value="Genomic_DNA"/>
</dbReference>
<organism evidence="1 2">
    <name type="scientific">Halodesulfovibrio aestuarii</name>
    <dbReference type="NCBI Taxonomy" id="126333"/>
    <lineage>
        <taxon>Bacteria</taxon>
        <taxon>Pseudomonadati</taxon>
        <taxon>Thermodesulfobacteriota</taxon>
        <taxon>Desulfovibrionia</taxon>
        <taxon>Desulfovibrionales</taxon>
        <taxon>Desulfovibrionaceae</taxon>
        <taxon>Halodesulfovibrio</taxon>
    </lineage>
</organism>
<sequence>MNEYDVARLIVRLFSVEIAPEERIKLLDEYFPVLADLDGDPQVFQNMASLSLVFPDNSGFQVVVSKSTLADGEE</sequence>
<comment type="caution">
    <text evidence="1">The sequence shown here is derived from an EMBL/GenBank/DDBJ whole genome shotgun (WGS) entry which is preliminary data.</text>
</comment>
<gene>
    <name evidence="1" type="ORF">SAMN05660830_01279</name>
</gene>